<protein>
    <submittedName>
        <fullName evidence="1">Uncharacterized protein</fullName>
    </submittedName>
</protein>
<name>A0AA40P909_9PSED</name>
<evidence type="ECO:0000313" key="1">
    <source>
        <dbReference type="EMBL" id="KPZ07383.1"/>
    </source>
</evidence>
<reference evidence="1 2" key="1">
    <citation type="submission" date="2015-09" db="EMBL/GenBank/DDBJ databases">
        <title>Genome announcement of multiple Pseudomonas syringae strains.</title>
        <authorList>
            <person name="Thakur S."/>
            <person name="Wang P.W."/>
            <person name="Gong Y."/>
            <person name="Weir B.S."/>
            <person name="Guttman D.S."/>
        </authorList>
    </citation>
    <scope>NUCLEOTIDE SEQUENCE [LARGE SCALE GENOMIC DNA]</scope>
    <source>
        <strain evidence="1 2">ICMP9151</strain>
    </source>
</reference>
<evidence type="ECO:0000313" key="2">
    <source>
        <dbReference type="Proteomes" id="UP000050523"/>
    </source>
</evidence>
<dbReference type="Proteomes" id="UP000050523">
    <property type="component" value="Unassembled WGS sequence"/>
</dbReference>
<proteinExistence type="predicted"/>
<dbReference type="EMBL" id="LJRO01000029">
    <property type="protein sequence ID" value="KPZ07383.1"/>
    <property type="molecule type" value="Genomic_DNA"/>
</dbReference>
<accession>A0AA40P909</accession>
<dbReference type="AlphaFoldDB" id="A0AA40P909"/>
<sequence>MTTDSLSAGPCCEMNKLIVQIAGRDHSDRQQVLLISPKDDRVYQSRPEKLDHVHYSCILEVWDHIDGAHLHLQIATIDGEPIRLPLLHKTQVTPRQADAQFNQIVPVLPFVPLPGSRTVYDLGTPVLARAGYVYVFYQEKLWRELEIQVSETGSTYHDIDVAVIGGKTVSCPESASHAARHLKTSGCRRSGTTGKQRLCSCVSRKFSSVRHASNVWKKTLHQEAPAAKTLT</sequence>
<gene>
    <name evidence="1" type="ORF">ALO43_03610</name>
</gene>
<comment type="caution">
    <text evidence="1">The sequence shown here is derived from an EMBL/GenBank/DDBJ whole genome shotgun (WGS) entry which is preliminary data.</text>
</comment>
<organism evidence="1 2">
    <name type="scientific">Pseudomonas tremae</name>
    <dbReference type="NCBI Taxonomy" id="200454"/>
    <lineage>
        <taxon>Bacteria</taxon>
        <taxon>Pseudomonadati</taxon>
        <taxon>Pseudomonadota</taxon>
        <taxon>Gammaproteobacteria</taxon>
        <taxon>Pseudomonadales</taxon>
        <taxon>Pseudomonadaceae</taxon>
        <taxon>Pseudomonas</taxon>
    </lineage>
</organism>